<sequence length="66" mass="7465">MSPVPKCFMSYSHDNKEHEEWVLSLATRLRENGVDVILDQWDLGLGGDIPAFMDGLTESSSYLCLF</sequence>
<proteinExistence type="predicted"/>
<comment type="caution">
    <text evidence="2">The sequence shown here is derived from an EMBL/GenBank/DDBJ whole genome shotgun (WGS) entry which is preliminary data.</text>
</comment>
<keyword evidence="3" id="KW-1185">Reference proteome</keyword>
<reference evidence="2 3" key="1">
    <citation type="submission" date="2020-05" db="EMBL/GenBank/DDBJ databases">
        <authorList>
            <person name="Petersen J."/>
            <person name="Sayavedra L."/>
        </authorList>
    </citation>
    <scope>NUCLEOTIDE SEQUENCE [LARGE SCALE GENOMIC DNA]</scope>
    <source>
        <strain evidence="2">B thermophilus SOXS</strain>
    </source>
</reference>
<dbReference type="Proteomes" id="UP000643672">
    <property type="component" value="Unassembled WGS sequence"/>
</dbReference>
<feature type="domain" description="SEFIR" evidence="1">
    <location>
        <begin position="4"/>
        <end position="66"/>
    </location>
</feature>
<dbReference type="InterPro" id="IPR035897">
    <property type="entry name" value="Toll_tir_struct_dom_sf"/>
</dbReference>
<evidence type="ECO:0000313" key="2">
    <source>
        <dbReference type="EMBL" id="CAB5500561.1"/>
    </source>
</evidence>
<protein>
    <recommendedName>
        <fullName evidence="1">SEFIR domain-containing protein</fullName>
    </recommendedName>
</protein>
<gene>
    <name evidence="2" type="ORF">THERMOS_1231</name>
</gene>
<name>A0A8H8XDJ2_9GAMM</name>
<dbReference type="EMBL" id="CAESAQ020000060">
    <property type="protein sequence ID" value="CAB5500561.1"/>
    <property type="molecule type" value="Genomic_DNA"/>
</dbReference>
<accession>A0A8H8XDJ2</accession>
<evidence type="ECO:0000259" key="1">
    <source>
        <dbReference type="PROSITE" id="PS51534"/>
    </source>
</evidence>
<dbReference type="PROSITE" id="PS51534">
    <property type="entry name" value="SEFIR"/>
    <property type="match status" value="1"/>
</dbReference>
<dbReference type="RefSeq" id="WP_202763083.1">
    <property type="nucleotide sequence ID" value="NZ_CAESAQ020000060.1"/>
</dbReference>
<dbReference type="InterPro" id="IPR013568">
    <property type="entry name" value="SEFIR_dom"/>
</dbReference>
<dbReference type="Pfam" id="PF13676">
    <property type="entry name" value="TIR_2"/>
    <property type="match status" value="1"/>
</dbReference>
<dbReference type="Gene3D" id="3.40.50.10140">
    <property type="entry name" value="Toll/interleukin-1 receptor homology (TIR) domain"/>
    <property type="match status" value="1"/>
</dbReference>
<evidence type="ECO:0000313" key="3">
    <source>
        <dbReference type="Proteomes" id="UP000643672"/>
    </source>
</evidence>
<dbReference type="InterPro" id="IPR000157">
    <property type="entry name" value="TIR_dom"/>
</dbReference>
<organism evidence="2 3">
    <name type="scientific">Bathymodiolus thermophilus thioautotrophic gill symbiont</name>
    <dbReference type="NCBI Taxonomy" id="2360"/>
    <lineage>
        <taxon>Bacteria</taxon>
        <taxon>Pseudomonadati</taxon>
        <taxon>Pseudomonadota</taxon>
        <taxon>Gammaproteobacteria</taxon>
        <taxon>sulfur-oxidizing symbionts</taxon>
    </lineage>
</organism>
<dbReference type="GO" id="GO:0007165">
    <property type="term" value="P:signal transduction"/>
    <property type="evidence" value="ECO:0007669"/>
    <property type="project" value="InterPro"/>
</dbReference>
<dbReference type="SUPFAM" id="SSF52200">
    <property type="entry name" value="Toll/Interleukin receptor TIR domain"/>
    <property type="match status" value="1"/>
</dbReference>
<dbReference type="AlphaFoldDB" id="A0A8H8XDJ2"/>